<dbReference type="Pfam" id="PF13091">
    <property type="entry name" value="PLDc_2"/>
    <property type="match status" value="2"/>
</dbReference>
<protein>
    <recommendedName>
        <fullName evidence="3">phospholipase D</fullName>
        <ecNumber evidence="3">3.1.4.4</ecNumber>
    </recommendedName>
</protein>
<keyword evidence="7" id="KW-0732">Signal</keyword>
<feature type="domain" description="PLD phosphodiesterase" evidence="8">
    <location>
        <begin position="183"/>
        <end position="210"/>
    </location>
</feature>
<gene>
    <name evidence="10" type="ORF">GlitD10_1797</name>
</gene>
<accession>A0A1J0ADZ3</accession>
<evidence type="ECO:0000259" key="8">
    <source>
        <dbReference type="PROSITE" id="PS50035"/>
    </source>
</evidence>
<dbReference type="SMART" id="SM00155">
    <property type="entry name" value="PLDc"/>
    <property type="match status" value="2"/>
</dbReference>
<dbReference type="PROSITE" id="PS50035">
    <property type="entry name" value="PLD"/>
    <property type="match status" value="2"/>
</dbReference>
<sequence length="466" mass="51862">MTWPKFLRLLPILMLSAAPFGCGTRPKVAPLPQDGPILVYFNQSEAATYQDPYRKNIPVRYGDNFEAIILQEIENATRSIDVAVQEIRLPLVAKALVKKHQSGVRVRVIIENNYNVALSQLSNDDADDLNPHERSRYEEVVKLIDTNGDGKLSQEEINNGDAIIIMQNGNLSLIDDTADGSKGSGLMHHKFMVFDDRRVLITSANFTTSDMHGDFGSPESRGNPNSLVLMDSPEVGRIFGEEFNIMWGDGPGGAPDSKFGIQKPLREPQTVNLGAGTVTINFSPARRRQWDQSTNALIANTLSQAQNKIDLALFVFSEQKLADVMEPLHNKGVKIRALVEPDFAFKYYNETLDMWGIALPRKGTCKYEPENAPWANPAREVGVPKLPKGDRLHHKFGLIDNYVVIVGSHNWTPAGNHNNDETLLVIKNATVAAHFDREFNRLMQNVELGPPGWLLKAVKEADQECG</sequence>
<dbReference type="RefSeq" id="WP_071454614.1">
    <property type="nucleotide sequence ID" value="NZ_CP017675.1"/>
</dbReference>
<keyword evidence="5" id="KW-0442">Lipid degradation</keyword>
<feature type="domain" description="PLD phosphodiesterase" evidence="8">
    <location>
        <begin position="388"/>
        <end position="415"/>
    </location>
</feature>
<dbReference type="InterPro" id="IPR002048">
    <property type="entry name" value="EF_hand_dom"/>
</dbReference>
<evidence type="ECO:0000256" key="3">
    <source>
        <dbReference type="ARBA" id="ARBA00012027"/>
    </source>
</evidence>
<dbReference type="PANTHER" id="PTHR43856:SF1">
    <property type="entry name" value="MITOCHONDRIAL CARDIOLIPIN HYDROLASE"/>
    <property type="match status" value="1"/>
</dbReference>
<dbReference type="STRING" id="1188229.GlitD10_1797"/>
<dbReference type="GO" id="GO:0016891">
    <property type="term" value="F:RNA endonuclease activity producing 5'-phosphomonoesters, hydrolytic mechanism"/>
    <property type="evidence" value="ECO:0007669"/>
    <property type="project" value="TreeGrafter"/>
</dbReference>
<dbReference type="KEGG" id="glt:GlitD10_1797"/>
<dbReference type="GO" id="GO:0006793">
    <property type="term" value="P:phosphorus metabolic process"/>
    <property type="evidence" value="ECO:0007669"/>
    <property type="project" value="UniProtKB-ARBA"/>
</dbReference>
<dbReference type="Gene3D" id="3.30.870.10">
    <property type="entry name" value="Endonuclease Chain A"/>
    <property type="match status" value="2"/>
</dbReference>
<dbReference type="CDD" id="cd09116">
    <property type="entry name" value="PLDc_Nuc_like"/>
    <property type="match status" value="1"/>
</dbReference>
<dbReference type="SUPFAM" id="SSF56024">
    <property type="entry name" value="Phospholipase D/nuclease"/>
    <property type="match status" value="2"/>
</dbReference>
<name>A0A1J0ADZ3_9CYAN</name>
<dbReference type="InterPro" id="IPR051406">
    <property type="entry name" value="PLD_domain"/>
</dbReference>
<dbReference type="Proteomes" id="UP000180235">
    <property type="component" value="Chromosome"/>
</dbReference>
<proteinExistence type="inferred from homology"/>
<dbReference type="AlphaFoldDB" id="A0A1J0ADZ3"/>
<keyword evidence="11" id="KW-1185">Reference proteome</keyword>
<evidence type="ECO:0000313" key="10">
    <source>
        <dbReference type="EMBL" id="APB34123.1"/>
    </source>
</evidence>
<dbReference type="PROSITE" id="PS00018">
    <property type="entry name" value="EF_HAND_1"/>
    <property type="match status" value="1"/>
</dbReference>
<dbReference type="InterPro" id="IPR018247">
    <property type="entry name" value="EF_Hand_1_Ca_BS"/>
</dbReference>
<dbReference type="OrthoDB" id="155099at2"/>
<keyword evidence="6" id="KW-0443">Lipid metabolism</keyword>
<dbReference type="EMBL" id="CP017675">
    <property type="protein sequence ID" value="APB34123.1"/>
    <property type="molecule type" value="Genomic_DNA"/>
</dbReference>
<feature type="domain" description="EF-hand" evidence="9">
    <location>
        <begin position="132"/>
        <end position="167"/>
    </location>
</feature>
<dbReference type="CDD" id="cd09173">
    <property type="entry name" value="PLDc_Nuc_like_unchar1_2"/>
    <property type="match status" value="1"/>
</dbReference>
<dbReference type="GO" id="GO:0004630">
    <property type="term" value="F:phospholipase D activity"/>
    <property type="evidence" value="ECO:0007669"/>
    <property type="project" value="UniProtKB-EC"/>
</dbReference>
<evidence type="ECO:0000256" key="7">
    <source>
        <dbReference type="SAM" id="SignalP"/>
    </source>
</evidence>
<dbReference type="PROSITE" id="PS50222">
    <property type="entry name" value="EF_HAND_2"/>
    <property type="match status" value="1"/>
</dbReference>
<evidence type="ECO:0000256" key="1">
    <source>
        <dbReference type="ARBA" id="ARBA00000798"/>
    </source>
</evidence>
<evidence type="ECO:0000313" key="11">
    <source>
        <dbReference type="Proteomes" id="UP000180235"/>
    </source>
</evidence>
<dbReference type="EC" id="3.1.4.4" evidence="3"/>
<dbReference type="GO" id="GO:0016042">
    <property type="term" value="P:lipid catabolic process"/>
    <property type="evidence" value="ECO:0007669"/>
    <property type="project" value="UniProtKB-KW"/>
</dbReference>
<evidence type="ECO:0000256" key="5">
    <source>
        <dbReference type="ARBA" id="ARBA00022963"/>
    </source>
</evidence>
<dbReference type="PANTHER" id="PTHR43856">
    <property type="entry name" value="CARDIOLIPIN HYDROLASE"/>
    <property type="match status" value="1"/>
</dbReference>
<feature type="signal peptide" evidence="7">
    <location>
        <begin position="1"/>
        <end position="17"/>
    </location>
</feature>
<feature type="chain" id="PRO_5009608744" description="phospholipase D" evidence="7">
    <location>
        <begin position="18"/>
        <end position="466"/>
    </location>
</feature>
<reference evidence="10 11" key="1">
    <citation type="submission" date="2016-10" db="EMBL/GenBank/DDBJ databases">
        <title>Description of Gloeomargarita lithophora gen. nov., sp. nov., a thylakoid-bearing basal-branching cyanobacterium with intracellular carbonates, and proposal for Gloeomargaritales ord. nov.</title>
        <authorList>
            <person name="Moreira D."/>
            <person name="Tavera R."/>
            <person name="Benzerara K."/>
            <person name="Skouri-Panet F."/>
            <person name="Couradeau E."/>
            <person name="Gerard E."/>
            <person name="Loussert C."/>
            <person name="Novelo E."/>
            <person name="Zivanovic Y."/>
            <person name="Lopez-Garcia P."/>
        </authorList>
    </citation>
    <scope>NUCLEOTIDE SEQUENCE [LARGE SCALE GENOMIC DNA]</scope>
    <source>
        <strain evidence="10 11">D10</strain>
    </source>
</reference>
<evidence type="ECO:0000259" key="9">
    <source>
        <dbReference type="PROSITE" id="PS50222"/>
    </source>
</evidence>
<evidence type="ECO:0000256" key="4">
    <source>
        <dbReference type="ARBA" id="ARBA00022801"/>
    </source>
</evidence>
<organism evidence="10 11">
    <name type="scientific">Gloeomargarita lithophora Alchichica-D10</name>
    <dbReference type="NCBI Taxonomy" id="1188229"/>
    <lineage>
        <taxon>Bacteria</taxon>
        <taxon>Bacillati</taxon>
        <taxon>Cyanobacteriota</taxon>
        <taxon>Cyanophyceae</taxon>
        <taxon>Gloeomargaritales</taxon>
        <taxon>Gloeomargaritaceae</taxon>
        <taxon>Gloeomargarita</taxon>
    </lineage>
</organism>
<comment type="similarity">
    <text evidence="2">Belongs to the phospholipase D family.</text>
</comment>
<keyword evidence="4" id="KW-0378">Hydrolase</keyword>
<evidence type="ECO:0000256" key="6">
    <source>
        <dbReference type="ARBA" id="ARBA00023098"/>
    </source>
</evidence>
<dbReference type="InterPro" id="IPR025202">
    <property type="entry name" value="PLD-like_dom"/>
</dbReference>
<evidence type="ECO:0000256" key="2">
    <source>
        <dbReference type="ARBA" id="ARBA00008664"/>
    </source>
</evidence>
<dbReference type="InterPro" id="IPR001736">
    <property type="entry name" value="PLipase_D/transphosphatidylase"/>
</dbReference>
<comment type="catalytic activity">
    <reaction evidence="1">
        <text>a 1,2-diacyl-sn-glycero-3-phosphocholine + H2O = a 1,2-diacyl-sn-glycero-3-phosphate + choline + H(+)</text>
        <dbReference type="Rhea" id="RHEA:14445"/>
        <dbReference type="ChEBI" id="CHEBI:15354"/>
        <dbReference type="ChEBI" id="CHEBI:15377"/>
        <dbReference type="ChEBI" id="CHEBI:15378"/>
        <dbReference type="ChEBI" id="CHEBI:57643"/>
        <dbReference type="ChEBI" id="CHEBI:58608"/>
        <dbReference type="EC" id="3.1.4.4"/>
    </reaction>
</comment>
<dbReference type="GO" id="GO:0005509">
    <property type="term" value="F:calcium ion binding"/>
    <property type="evidence" value="ECO:0007669"/>
    <property type="project" value="InterPro"/>
</dbReference>